<feature type="active site" description="Proton donor/acceptor" evidence="4">
    <location>
        <position position="149"/>
    </location>
</feature>
<evidence type="ECO:0000313" key="6">
    <source>
        <dbReference type="EMBL" id="QXT40992.1"/>
    </source>
</evidence>
<dbReference type="InterPro" id="IPR050979">
    <property type="entry name" value="LD-transpeptidase"/>
</dbReference>
<dbReference type="GO" id="GO:0071555">
    <property type="term" value="P:cell wall organization"/>
    <property type="evidence" value="ECO:0007669"/>
    <property type="project" value="UniProtKB-UniRule"/>
</dbReference>
<protein>
    <submittedName>
        <fullName evidence="6">L,D-transpeptidase</fullName>
    </submittedName>
</protein>
<name>A0A8F6TY02_9RHOB</name>
<accession>A0A8F6TY02</accession>
<evidence type="ECO:0000256" key="2">
    <source>
        <dbReference type="ARBA" id="ARBA00022676"/>
    </source>
</evidence>
<keyword evidence="2" id="KW-0328">Glycosyltransferase</keyword>
<dbReference type="GO" id="GO:0008360">
    <property type="term" value="P:regulation of cell shape"/>
    <property type="evidence" value="ECO:0007669"/>
    <property type="project" value="UniProtKB-UniRule"/>
</dbReference>
<feature type="domain" description="L,D-TPase catalytic" evidence="5">
    <location>
        <begin position="51"/>
        <end position="189"/>
    </location>
</feature>
<dbReference type="GO" id="GO:0071972">
    <property type="term" value="F:peptidoglycan L,D-transpeptidase activity"/>
    <property type="evidence" value="ECO:0007669"/>
    <property type="project" value="TreeGrafter"/>
</dbReference>
<dbReference type="GO" id="GO:0018104">
    <property type="term" value="P:peptidoglycan-protein cross-linking"/>
    <property type="evidence" value="ECO:0007669"/>
    <property type="project" value="TreeGrafter"/>
</dbReference>
<evidence type="ECO:0000256" key="1">
    <source>
        <dbReference type="ARBA" id="ARBA00005992"/>
    </source>
</evidence>
<reference evidence="6 7" key="1">
    <citation type="submission" date="2021-07" db="EMBL/GenBank/DDBJ databases">
        <title>A novel Jannaschia species isolated from marine dinoflagellate Ceratoperidinium margalefii.</title>
        <authorList>
            <person name="Jiang Y."/>
            <person name="Li Z."/>
        </authorList>
    </citation>
    <scope>NUCLEOTIDE SEQUENCE [LARGE SCALE GENOMIC DNA]</scope>
    <source>
        <strain evidence="6 7">J12C1-MA-4</strain>
    </source>
</reference>
<dbReference type="PANTHER" id="PTHR30582:SF24">
    <property type="entry name" value="L,D-TRANSPEPTIDASE ERFK_SRFK-RELATED"/>
    <property type="match status" value="1"/>
</dbReference>
<dbReference type="CDD" id="cd16913">
    <property type="entry name" value="YkuD_like"/>
    <property type="match status" value="1"/>
</dbReference>
<keyword evidence="3" id="KW-0378">Hydrolase</keyword>
<dbReference type="FunFam" id="2.40.440.10:FF:000002">
    <property type="entry name" value="L,D-transpeptidase ErfK/SrfK"/>
    <property type="match status" value="1"/>
</dbReference>
<dbReference type="RefSeq" id="WP_219004494.1">
    <property type="nucleotide sequence ID" value="NZ_CP079194.1"/>
</dbReference>
<dbReference type="KEGG" id="gce:KYE46_07155"/>
<dbReference type="AlphaFoldDB" id="A0A8F6TY02"/>
<evidence type="ECO:0000256" key="3">
    <source>
        <dbReference type="ARBA" id="ARBA00022801"/>
    </source>
</evidence>
<dbReference type="PROSITE" id="PS52029">
    <property type="entry name" value="LD_TPASE"/>
    <property type="match status" value="1"/>
</dbReference>
<organism evidence="6 7">
    <name type="scientific">Gymnodinialimonas ceratoperidinii</name>
    <dbReference type="NCBI Taxonomy" id="2856823"/>
    <lineage>
        <taxon>Bacteria</taxon>
        <taxon>Pseudomonadati</taxon>
        <taxon>Pseudomonadota</taxon>
        <taxon>Alphaproteobacteria</taxon>
        <taxon>Rhodobacterales</taxon>
        <taxon>Paracoccaceae</taxon>
        <taxon>Gymnodinialimonas</taxon>
    </lineage>
</organism>
<evidence type="ECO:0000313" key="7">
    <source>
        <dbReference type="Proteomes" id="UP000825009"/>
    </source>
</evidence>
<dbReference type="Proteomes" id="UP000825009">
    <property type="component" value="Chromosome"/>
</dbReference>
<comment type="pathway">
    <text evidence="4">Cell wall biogenesis; peptidoglycan biosynthesis.</text>
</comment>
<comment type="similarity">
    <text evidence="1">Belongs to the YkuD family.</text>
</comment>
<dbReference type="InterPro" id="IPR005490">
    <property type="entry name" value="LD_TPept_cat_dom"/>
</dbReference>
<dbReference type="GO" id="GO:0005576">
    <property type="term" value="C:extracellular region"/>
    <property type="evidence" value="ECO:0007669"/>
    <property type="project" value="TreeGrafter"/>
</dbReference>
<dbReference type="GO" id="GO:0016757">
    <property type="term" value="F:glycosyltransferase activity"/>
    <property type="evidence" value="ECO:0007669"/>
    <property type="project" value="UniProtKB-KW"/>
</dbReference>
<keyword evidence="2" id="KW-0808">Transferase</keyword>
<dbReference type="Pfam" id="PF03734">
    <property type="entry name" value="YkuD"/>
    <property type="match status" value="1"/>
</dbReference>
<keyword evidence="7" id="KW-1185">Reference proteome</keyword>
<dbReference type="EMBL" id="CP079194">
    <property type="protein sequence ID" value="QXT40992.1"/>
    <property type="molecule type" value="Genomic_DNA"/>
</dbReference>
<keyword evidence="4" id="KW-0961">Cell wall biogenesis/degradation</keyword>
<dbReference type="PANTHER" id="PTHR30582">
    <property type="entry name" value="L,D-TRANSPEPTIDASE"/>
    <property type="match status" value="1"/>
</dbReference>
<feature type="active site" description="Nucleophile" evidence="4">
    <location>
        <position position="165"/>
    </location>
</feature>
<evidence type="ECO:0000256" key="4">
    <source>
        <dbReference type="PROSITE-ProRule" id="PRU01373"/>
    </source>
</evidence>
<keyword evidence="4" id="KW-0573">Peptidoglycan synthesis</keyword>
<proteinExistence type="inferred from homology"/>
<sequence>MLPEVSRRKFSFGVGAVGILGASSVSAHPFTLPEHFLPQLVNTRQRDWLPGDVHVVPDEFHLYFMLENGRAIRYGVGVGRTGLYESGVFTVARKAEWPWWRPTNAMIRRNPEQYARFADGMPGGPNNPLGARALYLYDDDGHDTYLRIHGTNAPRTIGSAVSNGCARLTNEHVTDLYPRVDVGARVYLYPKVTTA</sequence>
<keyword evidence="4" id="KW-0133">Cell shape</keyword>
<gene>
    <name evidence="6" type="ORF">KYE46_07155</name>
</gene>
<evidence type="ECO:0000259" key="5">
    <source>
        <dbReference type="PROSITE" id="PS52029"/>
    </source>
</evidence>